<name>A0ABR5B0Q4_BACBA</name>
<dbReference type="RefSeq" id="WP_041113365.1">
    <property type="nucleotide sequence ID" value="NZ_JARTHD010000020.1"/>
</dbReference>
<dbReference type="InterPro" id="IPR011094">
    <property type="entry name" value="Uncharacterised_LppY/LpqO"/>
</dbReference>
<evidence type="ECO:0000313" key="1">
    <source>
        <dbReference type="EMBL" id="KIL80103.1"/>
    </source>
</evidence>
<dbReference type="EMBL" id="JXLP01000002">
    <property type="protein sequence ID" value="KIL80103.1"/>
    <property type="molecule type" value="Genomic_DNA"/>
</dbReference>
<proteinExistence type="predicted"/>
<accession>A0ABR5B0Q4</accession>
<comment type="caution">
    <text evidence="1">The sequence shown here is derived from an EMBL/GenBank/DDBJ whole genome shotgun (WGS) entry which is preliminary data.</text>
</comment>
<sequence>MNNLHMLCQQYAQVFNKKPTITHGVCSVEMDRDLHVTIQGRPSRGELHAEIMFESLDQKGNALNLGEIVLLEEEVPRFTNALVKSGIIVSALHNHWLYTKPNILYVHFQSVEPPLSFARKVAEALKRLKTNG</sequence>
<dbReference type="Proteomes" id="UP000031982">
    <property type="component" value="Unassembled WGS sequence"/>
</dbReference>
<evidence type="ECO:0000313" key="2">
    <source>
        <dbReference type="Proteomes" id="UP000031982"/>
    </source>
</evidence>
<gene>
    <name evidence="1" type="ORF">SD77_2557</name>
</gene>
<dbReference type="Pfam" id="PF07485">
    <property type="entry name" value="DUF1529"/>
    <property type="match status" value="1"/>
</dbReference>
<keyword evidence="2" id="KW-1185">Reference proteome</keyword>
<reference evidence="1 2" key="1">
    <citation type="submission" date="2015-01" db="EMBL/GenBank/DDBJ databases">
        <title>Genome Assembly of Bacillus badius MTCC 1458.</title>
        <authorList>
            <person name="Verma A."/>
            <person name="Khatri I."/>
            <person name="Mual P."/>
            <person name="Subramanian S."/>
            <person name="Krishnamurthi S."/>
        </authorList>
    </citation>
    <scope>NUCLEOTIDE SEQUENCE [LARGE SCALE GENOMIC DNA]</scope>
    <source>
        <strain evidence="1 2">MTCC 1458</strain>
    </source>
</reference>
<protein>
    <recommendedName>
        <fullName evidence="3">Methyltransferase</fullName>
    </recommendedName>
</protein>
<evidence type="ECO:0008006" key="3">
    <source>
        <dbReference type="Google" id="ProtNLM"/>
    </source>
</evidence>
<organism evidence="1 2">
    <name type="scientific">Bacillus badius</name>
    <dbReference type="NCBI Taxonomy" id="1455"/>
    <lineage>
        <taxon>Bacteria</taxon>
        <taxon>Bacillati</taxon>
        <taxon>Bacillota</taxon>
        <taxon>Bacilli</taxon>
        <taxon>Bacillales</taxon>
        <taxon>Bacillaceae</taxon>
        <taxon>Pseudobacillus</taxon>
    </lineage>
</organism>